<name>A0A7G5H2Z4_9BACT</name>
<dbReference type="KEGG" id="sfol:H3H32_11645"/>
<proteinExistence type="predicted"/>
<organism evidence="1 2">
    <name type="scientific">Spirosoma foliorum</name>
    <dbReference type="NCBI Taxonomy" id="2710596"/>
    <lineage>
        <taxon>Bacteria</taxon>
        <taxon>Pseudomonadati</taxon>
        <taxon>Bacteroidota</taxon>
        <taxon>Cytophagia</taxon>
        <taxon>Cytophagales</taxon>
        <taxon>Cytophagaceae</taxon>
        <taxon>Spirosoma</taxon>
    </lineage>
</organism>
<dbReference type="EMBL" id="CP059732">
    <property type="protein sequence ID" value="QMW05486.1"/>
    <property type="molecule type" value="Genomic_DNA"/>
</dbReference>
<accession>A0A7G5H2Z4</accession>
<evidence type="ECO:0000313" key="1">
    <source>
        <dbReference type="EMBL" id="QMW05486.1"/>
    </source>
</evidence>
<evidence type="ECO:0000313" key="2">
    <source>
        <dbReference type="Proteomes" id="UP000515369"/>
    </source>
</evidence>
<sequence length="203" mass="23769">MKIWVFIEGKENEEPFQVDFIPQQVVNTPNLFILLYNLETYRYLGDEANVKTAAFKEFHLTKMHHVIYGTFKYENEIYDAQVGCYLRRNGVQGFEQLLFNNYPIDKFFKGAPLEPDIDNREILIIDLDDFNHARSLIGHEAMNFREYLTKRLIGYRGGKNGLTIFDDTSLFNVIDDSLDSSSFITSKGLEVFLEEQLNRDRNI</sequence>
<dbReference type="RefSeq" id="WP_182462868.1">
    <property type="nucleotide sequence ID" value="NZ_CP059732.1"/>
</dbReference>
<protein>
    <submittedName>
        <fullName evidence="1">Uncharacterized protein</fullName>
    </submittedName>
</protein>
<gene>
    <name evidence="1" type="ORF">H3H32_11645</name>
</gene>
<keyword evidence="2" id="KW-1185">Reference proteome</keyword>
<dbReference type="AlphaFoldDB" id="A0A7G5H2Z4"/>
<dbReference type="Proteomes" id="UP000515369">
    <property type="component" value="Chromosome"/>
</dbReference>
<reference evidence="1 2" key="1">
    <citation type="submission" date="2020-07" db="EMBL/GenBank/DDBJ databases">
        <title>Spirosoma foliorum sp. nov., isolated from the leaves on the Nejang mountain Korea, Republic of.</title>
        <authorList>
            <person name="Ho H."/>
            <person name="Lee Y.-J."/>
            <person name="Nurcahyanto D.-A."/>
            <person name="Kim S.-G."/>
        </authorList>
    </citation>
    <scope>NUCLEOTIDE SEQUENCE [LARGE SCALE GENOMIC DNA]</scope>
    <source>
        <strain evidence="1 2">PL0136</strain>
    </source>
</reference>